<name>A0A6J8D097_MYTCO</name>
<keyword evidence="1" id="KW-1133">Transmembrane helix</keyword>
<keyword evidence="1" id="KW-0472">Membrane</keyword>
<feature type="transmembrane region" description="Helical" evidence="1">
    <location>
        <begin position="319"/>
        <end position="342"/>
    </location>
</feature>
<dbReference type="AlphaFoldDB" id="A0A6J8D097"/>
<sequence length="799" mass="92060">MNVITCLATLFLLEMISPLLKGHAIRSIQNNTLVKKTCEVVCHNYGTVYPQNDHIDEDCKMTINQLDINDFVNKLRLQEYHISLLKISLNFSEDMGNRKVNHTYCTISPLEWIWTYKGENGGYQYLSLMKEFSLYSLGLLDQYTVSMTFNLNSKRGCPLQIGDRNTTERLGSAFLLAFNKSFQLESEITLRYGYICYISRICLNHTIYMFSKYIISPKQSMGYRCCRNEFNKTSRKDMISCTSDAIMIDNGLWWNFPYVIGWLLFLFLPLLFLKYTEEKYKNDNIVNEEWLISNPLSFGNVLSGLSHRAYASGKIFSRLLKIVCVLSTSLFVVLEVLSHFYFLKDYVASSTKAGVPFNWISMAAGYSLSRYSFLPCFGGPYIALGLYYISSAFLLCLPSDLSKFVDKGIDDKSDMFTSLLTVDISTKGKLGAVLNIHRQAGYTRLYSVLKANIYMLINPSFWNIGFQIQKRRINGYISVLTGNRILYRLVLTAALVPIYLFICVLEWVLAIFVYGLPVVGFFIIITNAYYNTMKQVHTFQRTGSASFVFGIIVIVLMSVCVAYDIYIFSLLFIESFIFLCRICTYSFAGLIAYPNFTYGYLVFTITVMIYVTESIQHVKNVYTHLFETVKNICIQMKKGKHIQAVPLISCNGCTMSVSKPLFRYVVRYYRPLRIEILFSLLKLTFIVILLYMSISILLTFKELSKMSTLTQAITALFICLIPKLWHKFEEKGDKYKEGTKTAEIKNIIEQYCRCYIYKRTPTNIRDDVSTLDYIEHNTSNNISSDDELLEELLLDVDIE</sequence>
<protein>
    <submittedName>
        <fullName evidence="3">Uncharacterized protein</fullName>
    </submittedName>
</protein>
<organism evidence="3 4">
    <name type="scientific">Mytilus coruscus</name>
    <name type="common">Sea mussel</name>
    <dbReference type="NCBI Taxonomy" id="42192"/>
    <lineage>
        <taxon>Eukaryota</taxon>
        <taxon>Metazoa</taxon>
        <taxon>Spiralia</taxon>
        <taxon>Lophotrochozoa</taxon>
        <taxon>Mollusca</taxon>
        <taxon>Bivalvia</taxon>
        <taxon>Autobranchia</taxon>
        <taxon>Pteriomorphia</taxon>
        <taxon>Mytilida</taxon>
        <taxon>Mytiloidea</taxon>
        <taxon>Mytilidae</taxon>
        <taxon>Mytilinae</taxon>
        <taxon>Mytilus</taxon>
    </lineage>
</organism>
<keyword evidence="2" id="KW-0732">Signal</keyword>
<dbReference type="OrthoDB" id="6079817at2759"/>
<feature type="transmembrane region" description="Helical" evidence="1">
    <location>
        <begin position="542"/>
        <end position="573"/>
    </location>
</feature>
<feature type="chain" id="PRO_5027000013" evidence="2">
    <location>
        <begin position="23"/>
        <end position="799"/>
    </location>
</feature>
<gene>
    <name evidence="3" type="ORF">MCOR_36137</name>
</gene>
<feature type="transmembrane region" description="Helical" evidence="1">
    <location>
        <begin position="252"/>
        <end position="273"/>
    </location>
</feature>
<dbReference type="EMBL" id="CACVKT020006490">
    <property type="protein sequence ID" value="CAC5402148.1"/>
    <property type="molecule type" value="Genomic_DNA"/>
</dbReference>
<feature type="transmembrane region" description="Helical" evidence="1">
    <location>
        <begin position="378"/>
        <end position="397"/>
    </location>
</feature>
<evidence type="ECO:0000256" key="2">
    <source>
        <dbReference type="SAM" id="SignalP"/>
    </source>
</evidence>
<feature type="transmembrane region" description="Helical" evidence="1">
    <location>
        <begin position="706"/>
        <end position="725"/>
    </location>
</feature>
<proteinExistence type="predicted"/>
<feature type="signal peptide" evidence="2">
    <location>
        <begin position="1"/>
        <end position="22"/>
    </location>
</feature>
<dbReference type="Proteomes" id="UP000507470">
    <property type="component" value="Unassembled WGS sequence"/>
</dbReference>
<evidence type="ECO:0000313" key="3">
    <source>
        <dbReference type="EMBL" id="CAC5402148.1"/>
    </source>
</evidence>
<evidence type="ECO:0000313" key="4">
    <source>
        <dbReference type="Proteomes" id="UP000507470"/>
    </source>
</evidence>
<feature type="transmembrane region" description="Helical" evidence="1">
    <location>
        <begin position="676"/>
        <end position="700"/>
    </location>
</feature>
<evidence type="ECO:0000256" key="1">
    <source>
        <dbReference type="SAM" id="Phobius"/>
    </source>
</evidence>
<feature type="transmembrane region" description="Helical" evidence="1">
    <location>
        <begin position="585"/>
        <end position="611"/>
    </location>
</feature>
<accession>A0A6J8D097</accession>
<keyword evidence="4" id="KW-1185">Reference proteome</keyword>
<keyword evidence="1" id="KW-0812">Transmembrane</keyword>
<reference evidence="3 4" key="1">
    <citation type="submission" date="2020-06" db="EMBL/GenBank/DDBJ databases">
        <authorList>
            <person name="Li R."/>
            <person name="Bekaert M."/>
        </authorList>
    </citation>
    <scope>NUCLEOTIDE SEQUENCE [LARGE SCALE GENOMIC DNA]</scope>
    <source>
        <strain evidence="4">wild</strain>
    </source>
</reference>
<feature type="transmembrane region" description="Helical" evidence="1">
    <location>
        <begin position="508"/>
        <end position="530"/>
    </location>
</feature>
<feature type="transmembrane region" description="Helical" evidence="1">
    <location>
        <begin position="485"/>
        <end position="502"/>
    </location>
</feature>